<feature type="region of interest" description="Disordered" evidence="1">
    <location>
        <begin position="13"/>
        <end position="39"/>
    </location>
</feature>
<evidence type="ECO:0000256" key="2">
    <source>
        <dbReference type="SAM" id="Phobius"/>
    </source>
</evidence>
<proteinExistence type="predicted"/>
<dbReference type="AlphaFoldDB" id="A0A8H3ZNY9"/>
<keyword evidence="2" id="KW-1133">Transmembrane helix</keyword>
<keyword evidence="2" id="KW-0472">Membrane</keyword>
<keyword evidence="2" id="KW-0812">Transmembrane</keyword>
<dbReference type="Proteomes" id="UP000434172">
    <property type="component" value="Unassembled WGS sequence"/>
</dbReference>
<evidence type="ECO:0000256" key="1">
    <source>
        <dbReference type="SAM" id="MobiDB-lite"/>
    </source>
</evidence>
<feature type="compositionally biased region" description="Polar residues" evidence="1">
    <location>
        <begin position="13"/>
        <end position="27"/>
    </location>
</feature>
<organism evidence="3 4">
    <name type="scientific">Colletotrichum asianum</name>
    <dbReference type="NCBI Taxonomy" id="702518"/>
    <lineage>
        <taxon>Eukaryota</taxon>
        <taxon>Fungi</taxon>
        <taxon>Dikarya</taxon>
        <taxon>Ascomycota</taxon>
        <taxon>Pezizomycotina</taxon>
        <taxon>Sordariomycetes</taxon>
        <taxon>Hypocreomycetidae</taxon>
        <taxon>Glomerellales</taxon>
        <taxon>Glomerellaceae</taxon>
        <taxon>Colletotrichum</taxon>
        <taxon>Colletotrichum gloeosporioides species complex</taxon>
    </lineage>
</organism>
<protein>
    <submittedName>
        <fullName evidence="3">Uncharacterized protein</fullName>
    </submittedName>
</protein>
<dbReference type="EMBL" id="WOWK01000079">
    <property type="protein sequence ID" value="KAF0320741.1"/>
    <property type="molecule type" value="Genomic_DNA"/>
</dbReference>
<gene>
    <name evidence="3" type="ORF">GQ607_011975</name>
</gene>
<keyword evidence="4" id="KW-1185">Reference proteome</keyword>
<evidence type="ECO:0000313" key="4">
    <source>
        <dbReference type="Proteomes" id="UP000434172"/>
    </source>
</evidence>
<evidence type="ECO:0000313" key="3">
    <source>
        <dbReference type="EMBL" id="KAF0320741.1"/>
    </source>
</evidence>
<sequence>MVACQWRDIVSQSNARRNAGTSRSASAYNDELQRPDDPRAAASNKLVRDSFSSHMPCGRQSWGKTSASITVIARSHVLFVSLLMFAASTVFL</sequence>
<comment type="caution">
    <text evidence="3">The sequence shown here is derived from an EMBL/GenBank/DDBJ whole genome shotgun (WGS) entry which is preliminary data.</text>
</comment>
<feature type="transmembrane region" description="Helical" evidence="2">
    <location>
        <begin position="71"/>
        <end position="91"/>
    </location>
</feature>
<accession>A0A8H3ZNY9</accession>
<name>A0A8H3ZNY9_9PEZI</name>
<reference evidence="3 4" key="1">
    <citation type="submission" date="2019-12" db="EMBL/GenBank/DDBJ databases">
        <title>A genome sequence resource for the geographically widespread anthracnose pathogen Colletotrichum asianum.</title>
        <authorList>
            <person name="Meng Y."/>
        </authorList>
    </citation>
    <scope>NUCLEOTIDE SEQUENCE [LARGE SCALE GENOMIC DNA]</scope>
    <source>
        <strain evidence="3 4">ICMP 18580</strain>
    </source>
</reference>